<protein>
    <submittedName>
        <fullName evidence="1">Uncharacterized protein</fullName>
    </submittedName>
</protein>
<name>A0A2V3IJJ8_9FLOR</name>
<accession>A0A2V3IJJ8</accession>
<evidence type="ECO:0000313" key="1">
    <source>
        <dbReference type="EMBL" id="PXF42241.1"/>
    </source>
</evidence>
<evidence type="ECO:0000313" key="2">
    <source>
        <dbReference type="Proteomes" id="UP000247409"/>
    </source>
</evidence>
<dbReference type="EMBL" id="NBIV01000171">
    <property type="protein sequence ID" value="PXF42241.1"/>
    <property type="molecule type" value="Genomic_DNA"/>
</dbReference>
<dbReference type="AlphaFoldDB" id="A0A2V3IJJ8"/>
<keyword evidence="2" id="KW-1185">Reference proteome</keyword>
<comment type="caution">
    <text evidence="1">The sequence shown here is derived from an EMBL/GenBank/DDBJ whole genome shotgun (WGS) entry which is preliminary data.</text>
</comment>
<reference evidence="1 2" key="1">
    <citation type="journal article" date="2018" name="Mol. Biol. Evol.">
        <title>Analysis of the draft genome of the red seaweed Gracilariopsis chorda provides insights into genome size evolution in Rhodophyta.</title>
        <authorList>
            <person name="Lee J."/>
            <person name="Yang E.C."/>
            <person name="Graf L."/>
            <person name="Yang J.H."/>
            <person name="Qiu H."/>
            <person name="Zel Zion U."/>
            <person name="Chan C.X."/>
            <person name="Stephens T.G."/>
            <person name="Weber A.P.M."/>
            <person name="Boo G.H."/>
            <person name="Boo S.M."/>
            <person name="Kim K.M."/>
            <person name="Shin Y."/>
            <person name="Jung M."/>
            <person name="Lee S.J."/>
            <person name="Yim H.S."/>
            <person name="Lee J.H."/>
            <person name="Bhattacharya D."/>
            <person name="Yoon H.S."/>
        </authorList>
    </citation>
    <scope>NUCLEOTIDE SEQUENCE [LARGE SCALE GENOMIC DNA]</scope>
    <source>
        <strain evidence="1 2">SKKU-2015</strain>
        <tissue evidence="1">Whole body</tissue>
    </source>
</reference>
<sequence>MLSVWTEPETTLKRVTAAVVLPSGVGRGEFLIQIIDGGECLELSVTWPQPLVDVELMHRRWLQSVHADRMQSYHPKIIGFQNSLRNLKGKVTEDVKSVARILFPFPVQSHIAQKDNLAWIGNDARVIYIEMKQVQLDDYSKVNDNDNFVMS</sequence>
<dbReference type="Proteomes" id="UP000247409">
    <property type="component" value="Unassembled WGS sequence"/>
</dbReference>
<gene>
    <name evidence="1" type="ORF">BWQ96_08037</name>
</gene>
<proteinExistence type="predicted"/>
<organism evidence="1 2">
    <name type="scientific">Gracilariopsis chorda</name>
    <dbReference type="NCBI Taxonomy" id="448386"/>
    <lineage>
        <taxon>Eukaryota</taxon>
        <taxon>Rhodophyta</taxon>
        <taxon>Florideophyceae</taxon>
        <taxon>Rhodymeniophycidae</taxon>
        <taxon>Gracilariales</taxon>
        <taxon>Gracilariaceae</taxon>
        <taxon>Gracilariopsis</taxon>
    </lineage>
</organism>
<dbReference type="OrthoDB" id="10445697at2759"/>